<organism evidence="2 3">
    <name type="scientific">Bdellovibrio bacteriovorus str. Tiberius</name>
    <dbReference type="NCBI Taxonomy" id="1069642"/>
    <lineage>
        <taxon>Bacteria</taxon>
        <taxon>Pseudomonadati</taxon>
        <taxon>Bdellovibrionota</taxon>
        <taxon>Bdellovibrionia</taxon>
        <taxon>Bdellovibrionales</taxon>
        <taxon>Pseudobdellovibrionaceae</taxon>
        <taxon>Bdellovibrio</taxon>
    </lineage>
</organism>
<dbReference type="Proteomes" id="UP000010074">
    <property type="component" value="Chromosome"/>
</dbReference>
<gene>
    <name evidence="2" type="ORF">Bdt_1420</name>
</gene>
<evidence type="ECO:0000313" key="3">
    <source>
        <dbReference type="Proteomes" id="UP000010074"/>
    </source>
</evidence>
<dbReference type="AlphaFoldDB" id="K7YU02"/>
<reference evidence="2 3" key="1">
    <citation type="journal article" date="2012" name="BMC Genomics">
        <title>Genome analysis of a simultaneously predatory and prey-independent, novel Bdellovibrio bacteriovorus from the River Tiber, supports in silico predictions of both ancient and recent lateral gene transfer from diverse bacteria.</title>
        <authorList>
            <person name="Hobley L."/>
            <person name="Lerner T.R."/>
            <person name="Williams L.E."/>
            <person name="Lambert C."/>
            <person name="Till R."/>
            <person name="Milner D.S."/>
            <person name="Basford S.M."/>
            <person name="Capeness M.J."/>
            <person name="Fenton A.K."/>
            <person name="Atterbury R.J."/>
            <person name="Harris M.A."/>
            <person name="Sockett R.E."/>
        </authorList>
    </citation>
    <scope>NUCLEOTIDE SEQUENCE [LARGE SCALE GENOMIC DNA]</scope>
    <source>
        <strain evidence="2 3">Tiberius</strain>
    </source>
</reference>
<keyword evidence="1" id="KW-0472">Membrane</keyword>
<keyword evidence="1" id="KW-0812">Transmembrane</keyword>
<feature type="transmembrane region" description="Helical" evidence="1">
    <location>
        <begin position="6"/>
        <end position="26"/>
    </location>
</feature>
<dbReference type="EMBL" id="CP002930">
    <property type="protein sequence ID" value="AFY01118.1"/>
    <property type="molecule type" value="Genomic_DNA"/>
</dbReference>
<evidence type="ECO:0000313" key="2">
    <source>
        <dbReference type="EMBL" id="AFY01118.1"/>
    </source>
</evidence>
<protein>
    <submittedName>
        <fullName evidence="2">Uncharacterized protein</fullName>
    </submittedName>
</protein>
<dbReference type="KEGG" id="bbat:Bdt_1420"/>
<dbReference type="PATRIC" id="fig|1069642.3.peg.1401"/>
<accession>K7YU02</accession>
<proteinExistence type="predicted"/>
<keyword evidence="1" id="KW-1133">Transmembrane helix</keyword>
<name>K7YU02_BDEBC</name>
<evidence type="ECO:0000256" key="1">
    <source>
        <dbReference type="SAM" id="Phobius"/>
    </source>
</evidence>
<sequence length="31" mass="3417">MSVEIGRILLFVFLALAIISFVINLVSGRKP</sequence>
<dbReference type="HOGENOM" id="CLU_3395268_0_0_7"/>